<name>A0ABX5XL76_9BACT</name>
<keyword evidence="1" id="KW-0802">TPR repeat</keyword>
<evidence type="ECO:0000313" key="4">
    <source>
        <dbReference type="EMBL" id="QDV82739.1"/>
    </source>
</evidence>
<accession>A0ABX5XL76</accession>
<evidence type="ECO:0000313" key="5">
    <source>
        <dbReference type="Proteomes" id="UP000318081"/>
    </source>
</evidence>
<reference evidence="4 5" key="1">
    <citation type="submission" date="2019-02" db="EMBL/GenBank/DDBJ databases">
        <title>Deep-cultivation of Planctomycetes and their phenomic and genomic characterization uncovers novel biology.</title>
        <authorList>
            <person name="Wiegand S."/>
            <person name="Jogler M."/>
            <person name="Boedeker C."/>
            <person name="Pinto D."/>
            <person name="Vollmers J."/>
            <person name="Rivas-Marin E."/>
            <person name="Kohn T."/>
            <person name="Peeters S.H."/>
            <person name="Heuer A."/>
            <person name="Rast P."/>
            <person name="Oberbeckmann S."/>
            <person name="Bunk B."/>
            <person name="Jeske O."/>
            <person name="Meyerdierks A."/>
            <person name="Storesund J.E."/>
            <person name="Kallscheuer N."/>
            <person name="Luecker S."/>
            <person name="Lage O.M."/>
            <person name="Pohl T."/>
            <person name="Merkel B.J."/>
            <person name="Hornburger P."/>
            <person name="Mueller R.-W."/>
            <person name="Bruemmer F."/>
            <person name="Labrenz M."/>
            <person name="Spormann A.M."/>
            <person name="Op den Camp H."/>
            <person name="Overmann J."/>
            <person name="Amann R."/>
            <person name="Jetten M.S.M."/>
            <person name="Mascher T."/>
            <person name="Medema M.H."/>
            <person name="Devos D.P."/>
            <person name="Kaster A.-K."/>
            <person name="Ovreas L."/>
            <person name="Rohde M."/>
            <person name="Galperin M.Y."/>
            <person name="Jogler C."/>
        </authorList>
    </citation>
    <scope>NUCLEOTIDE SEQUENCE [LARGE SCALE GENOMIC DNA]</scope>
    <source>
        <strain evidence="4 5">TBK1r</strain>
    </source>
</reference>
<gene>
    <name evidence="4" type="ORF">TBK1r_16710</name>
</gene>
<dbReference type="Gene3D" id="1.25.40.10">
    <property type="entry name" value="Tetratricopeptide repeat domain"/>
    <property type="match status" value="1"/>
</dbReference>
<feature type="repeat" description="TPR" evidence="1">
    <location>
        <begin position="131"/>
        <end position="164"/>
    </location>
</feature>
<evidence type="ECO:0000256" key="2">
    <source>
        <dbReference type="SAM" id="MobiDB-lite"/>
    </source>
</evidence>
<evidence type="ECO:0000256" key="1">
    <source>
        <dbReference type="PROSITE-ProRule" id="PRU00339"/>
    </source>
</evidence>
<dbReference type="InterPro" id="IPR011990">
    <property type="entry name" value="TPR-like_helical_dom_sf"/>
</dbReference>
<evidence type="ECO:0000256" key="3">
    <source>
        <dbReference type="SAM" id="Phobius"/>
    </source>
</evidence>
<keyword evidence="5" id="KW-1185">Reference proteome</keyword>
<proteinExistence type="predicted"/>
<evidence type="ECO:0008006" key="6">
    <source>
        <dbReference type="Google" id="ProtNLM"/>
    </source>
</evidence>
<feature type="transmembrane region" description="Helical" evidence="3">
    <location>
        <begin position="30"/>
        <end position="48"/>
    </location>
</feature>
<sequence length="311" mass="33827">MKDRQAQLEQNIVAENLAGFYKKIEPYSKLILTAVVIVIVALIAVGLYSSGEVAKRSDATLQLLMENPEVASQYPDTVAAAWSLLFQGNDSLAQGINSLYQDRDEAETLLSQAKDHFSDARAASKETLLLSRANFGLGMAAESLGEIDEAIDAYKRTVDANESEAMVAVAQERIDRLSNPDTVEFLAWFADQDFSPADPSLPPELPGASSLPDLPDLDLPDLNMGDDLKSSDEPSAPIEGGLELPETTEPEMTEPETTEPETTEPETTEPETTEPETTEPETTEPETTEPETTSDEKVDEKPEDTSDESAE</sequence>
<dbReference type="Proteomes" id="UP000318081">
    <property type="component" value="Chromosome"/>
</dbReference>
<dbReference type="EMBL" id="CP036432">
    <property type="protein sequence ID" value="QDV82739.1"/>
    <property type="molecule type" value="Genomic_DNA"/>
</dbReference>
<dbReference type="RefSeq" id="WP_145208771.1">
    <property type="nucleotide sequence ID" value="NZ_CP036432.1"/>
</dbReference>
<keyword evidence="3" id="KW-0472">Membrane</keyword>
<feature type="compositionally biased region" description="Basic and acidic residues" evidence="2">
    <location>
        <begin position="294"/>
        <end position="304"/>
    </location>
</feature>
<feature type="compositionally biased region" description="Acidic residues" evidence="2">
    <location>
        <begin position="246"/>
        <end position="293"/>
    </location>
</feature>
<dbReference type="PROSITE" id="PS50005">
    <property type="entry name" value="TPR"/>
    <property type="match status" value="1"/>
</dbReference>
<dbReference type="InterPro" id="IPR019734">
    <property type="entry name" value="TPR_rpt"/>
</dbReference>
<organism evidence="4 5">
    <name type="scientific">Stieleria magnilauensis</name>
    <dbReference type="NCBI Taxonomy" id="2527963"/>
    <lineage>
        <taxon>Bacteria</taxon>
        <taxon>Pseudomonadati</taxon>
        <taxon>Planctomycetota</taxon>
        <taxon>Planctomycetia</taxon>
        <taxon>Pirellulales</taxon>
        <taxon>Pirellulaceae</taxon>
        <taxon>Stieleria</taxon>
    </lineage>
</organism>
<protein>
    <recommendedName>
        <fullName evidence="6">Tetratricopeptide repeat protein</fullName>
    </recommendedName>
</protein>
<keyword evidence="3" id="KW-1133">Transmembrane helix</keyword>
<keyword evidence="3" id="KW-0812">Transmembrane</keyword>
<dbReference type="SUPFAM" id="SSF48452">
    <property type="entry name" value="TPR-like"/>
    <property type="match status" value="1"/>
</dbReference>
<feature type="region of interest" description="Disordered" evidence="2">
    <location>
        <begin position="197"/>
        <end position="311"/>
    </location>
</feature>